<sequence>MKFRFLGDGDCPDWLLAQIITMSRMTSIKMKLLGVLVVKSILSNGEIDEDKIKKLTQDAKLDWDDAMSIVSALEMIITSSARYEVNADDLSSELQQLGLPKEHSIVIGRLHTDNYNQIHDYLLAQSLRMNALSSIDIETKKDETKNSVMVTMGLKIKKLDGDDEKVSINIPKDKLAVLIEEMKKVRGIMEEMCSIKTICNKFAHSILLKMNYVIDFIGFYIDDRLRIEEFCECRVSKKGVEVRNPMLFAIDPDDVSSYGTSQNGNQEYYQKFGIGVASPRYLVSTLINYINELLSTNEKIFVRNHEKIQQLKDFMNMPKNYNNNGKKSSNMKFVVDFSGFNFNRRFIVRELSVCRIDTTLIVVKRFVIAIPPHIGSQYYRTSNYQQFRDKYGVKDHLDAAIDFEEFKESFTIKDFIQDSNVLYLRNQKQLEQLISFCPIVMLYRNKVKLLTNIGFDDTNEVLQTFCSYHQSHRNYCANDNAQLMGSWIINWKLSKLNSRKNMQLVVNFTGFYDTNNSFKVKEFSVLGINDQGDIVYKKLFVVKLLLDSKNINTAAIANYKNNYYNHFGIHYLHGNYEENRFLNKIRKLFKDYDVNIVYVNAHNQSYFLNYLIPDLSIEVISLSDYNYVEELNNSNLTCVYHTHNVRSKNVCAALKGWQMTFWILGKEFYKPEVRNRGKNASDAINIDSRYYIHDDTVRQFIIDGLDELPDIDINDLEM</sequence>
<evidence type="ECO:0000313" key="2">
    <source>
        <dbReference type="Proteomes" id="UP000826195"/>
    </source>
</evidence>
<keyword evidence="2" id="KW-1185">Reference proteome</keyword>
<dbReference type="InterPro" id="IPR047155">
    <property type="entry name" value="COMMD4/6/7/8"/>
</dbReference>
<dbReference type="Proteomes" id="UP000826195">
    <property type="component" value="Unassembled WGS sequence"/>
</dbReference>
<dbReference type="Pfam" id="PF21672">
    <property type="entry name" value="COMM_HN"/>
    <property type="match status" value="1"/>
</dbReference>
<dbReference type="AlphaFoldDB" id="A0AAV7I8V5"/>
<name>A0AAV7I8V5_COTGL</name>
<dbReference type="PANTHER" id="PTHR16231">
    <property type="entry name" value="COMM DOMAIN-CONTAINING PROTEIN 4-8 FAMILY MEMBER"/>
    <property type="match status" value="1"/>
</dbReference>
<organism evidence="1 2">
    <name type="scientific">Cotesia glomerata</name>
    <name type="common">Lepidopteran parasitic wasp</name>
    <name type="synonym">Apanteles glomeratus</name>
    <dbReference type="NCBI Taxonomy" id="32391"/>
    <lineage>
        <taxon>Eukaryota</taxon>
        <taxon>Metazoa</taxon>
        <taxon>Ecdysozoa</taxon>
        <taxon>Arthropoda</taxon>
        <taxon>Hexapoda</taxon>
        <taxon>Insecta</taxon>
        <taxon>Pterygota</taxon>
        <taxon>Neoptera</taxon>
        <taxon>Endopterygota</taxon>
        <taxon>Hymenoptera</taxon>
        <taxon>Apocrita</taxon>
        <taxon>Ichneumonoidea</taxon>
        <taxon>Braconidae</taxon>
        <taxon>Microgastrinae</taxon>
        <taxon>Cotesia</taxon>
    </lineage>
</organism>
<dbReference type="EMBL" id="JAHXZJ010001119">
    <property type="protein sequence ID" value="KAH0555107.1"/>
    <property type="molecule type" value="Genomic_DNA"/>
</dbReference>
<accession>A0AAV7I8V5</accession>
<gene>
    <name evidence="1" type="ORF">KQX54_015280</name>
</gene>
<reference evidence="1 2" key="1">
    <citation type="journal article" date="2021" name="J. Hered.">
        <title>A chromosome-level genome assembly of the parasitoid wasp, Cotesia glomerata (Hymenoptera: Braconidae).</title>
        <authorList>
            <person name="Pinto B.J."/>
            <person name="Weis J.J."/>
            <person name="Gamble T."/>
            <person name="Ode P.J."/>
            <person name="Paul R."/>
            <person name="Zaspel J.M."/>
        </authorList>
    </citation>
    <scope>NUCLEOTIDE SEQUENCE [LARGE SCALE GENOMIC DNA]</scope>
    <source>
        <strain evidence="1">CgM1</strain>
    </source>
</reference>
<proteinExistence type="predicted"/>
<evidence type="ECO:0000313" key="1">
    <source>
        <dbReference type="EMBL" id="KAH0555107.1"/>
    </source>
</evidence>
<dbReference type="PANTHER" id="PTHR16231:SF4">
    <property type="entry name" value="COMM DOMAIN-CONTAINING PROTEIN 4"/>
    <property type="match status" value="1"/>
</dbReference>
<comment type="caution">
    <text evidence="1">The sequence shown here is derived from an EMBL/GenBank/DDBJ whole genome shotgun (WGS) entry which is preliminary data.</text>
</comment>
<protein>
    <submittedName>
        <fullName evidence="1">Uncharacterized protein</fullName>
    </submittedName>
</protein>